<dbReference type="PANTHER" id="PTHR37534:SF7">
    <property type="entry name" value="TRANSCRIPTIONAL ACTIVATOR PROTEIN UGA3"/>
    <property type="match status" value="1"/>
</dbReference>
<reference evidence="7" key="1">
    <citation type="submission" date="2022-12" db="EMBL/GenBank/DDBJ databases">
        <authorList>
            <person name="Petersen C."/>
        </authorList>
    </citation>
    <scope>NUCLEOTIDE SEQUENCE</scope>
    <source>
        <strain evidence="7">IBT 21472</strain>
    </source>
</reference>
<evidence type="ECO:0000259" key="6">
    <source>
        <dbReference type="PROSITE" id="PS50048"/>
    </source>
</evidence>
<organism evidence="7 8">
    <name type="scientific">Penicillium atrosanguineum</name>
    <dbReference type="NCBI Taxonomy" id="1132637"/>
    <lineage>
        <taxon>Eukaryota</taxon>
        <taxon>Fungi</taxon>
        <taxon>Dikarya</taxon>
        <taxon>Ascomycota</taxon>
        <taxon>Pezizomycotina</taxon>
        <taxon>Eurotiomycetes</taxon>
        <taxon>Eurotiomycetidae</taxon>
        <taxon>Eurotiales</taxon>
        <taxon>Aspergillaceae</taxon>
        <taxon>Penicillium</taxon>
    </lineage>
</organism>
<name>A0A9W9TZP7_9EURO</name>
<proteinExistence type="predicted"/>
<dbReference type="PANTHER" id="PTHR37534">
    <property type="entry name" value="TRANSCRIPTIONAL ACTIVATOR PROTEIN UGA3"/>
    <property type="match status" value="1"/>
</dbReference>
<evidence type="ECO:0000313" key="7">
    <source>
        <dbReference type="EMBL" id="KAJ5302487.1"/>
    </source>
</evidence>
<evidence type="ECO:0000313" key="8">
    <source>
        <dbReference type="Proteomes" id="UP001147746"/>
    </source>
</evidence>
<dbReference type="Proteomes" id="UP001147746">
    <property type="component" value="Unassembled WGS sequence"/>
</dbReference>
<dbReference type="CDD" id="cd00067">
    <property type="entry name" value="GAL4"/>
    <property type="match status" value="1"/>
</dbReference>
<dbReference type="PROSITE" id="PS00463">
    <property type="entry name" value="ZN2_CY6_FUNGAL_1"/>
    <property type="match status" value="1"/>
</dbReference>
<dbReference type="InterPro" id="IPR036864">
    <property type="entry name" value="Zn2-C6_fun-type_DNA-bd_sf"/>
</dbReference>
<accession>A0A9W9TZP7</accession>
<evidence type="ECO:0000256" key="2">
    <source>
        <dbReference type="ARBA" id="ARBA00023015"/>
    </source>
</evidence>
<dbReference type="AlphaFoldDB" id="A0A9W9TZP7"/>
<keyword evidence="8" id="KW-1185">Reference proteome</keyword>
<dbReference type="GO" id="GO:0000976">
    <property type="term" value="F:transcription cis-regulatory region binding"/>
    <property type="evidence" value="ECO:0007669"/>
    <property type="project" value="TreeGrafter"/>
</dbReference>
<evidence type="ECO:0000256" key="1">
    <source>
        <dbReference type="ARBA" id="ARBA00004123"/>
    </source>
</evidence>
<dbReference type="SUPFAM" id="SSF57701">
    <property type="entry name" value="Zn2/Cys6 DNA-binding domain"/>
    <property type="match status" value="1"/>
</dbReference>
<dbReference type="Gene3D" id="4.10.240.10">
    <property type="entry name" value="Zn(2)-C6 fungal-type DNA-binding domain"/>
    <property type="match status" value="1"/>
</dbReference>
<feature type="domain" description="Zn(2)-C6 fungal-type" evidence="6">
    <location>
        <begin position="10"/>
        <end position="38"/>
    </location>
</feature>
<keyword evidence="5" id="KW-0539">Nucleus</keyword>
<gene>
    <name evidence="7" type="ORF">N7476_009286</name>
</gene>
<keyword evidence="3" id="KW-0238">DNA-binding</keyword>
<sequence length="682" mass="76921">MTSRNRSLTGCGTCRSRHLKCDETRPSCQLCDVLGLPCPGYSSQLKWTRDTHSQPKSPPEEQLEGRVYRRPLFAGHEQESLAQMTLNSLQGQNINKALEDLDQQSVLKYLPSKSLFRGPFGVLNLSLDLACPNAQVESDTFPVETGNVETTIIRPTSHSSFVSSPCSENRPQGFNIPSAEYNSFICSQTENAISDNSITYHDLDAHGNMDDFSILYSSRFSPFASQLVPENAPQLLRYFKNHMVSFSLSLKGSKLCPWKNVHIPSAEKTYAELLLHRSASSLGLSLLYSLLAASCLHISLRDQQSDHWDTRGKEYKRIAKHHLNLSIQEELAIHGQLQYKELLMALLSMVMLDITCGDYNSAQNLLIESECLIRKRGLPKQHKSLKARTLHHVYAYLRIISETTCGCALMHLCPSRPKASLVSDNSAFHSLRSFRLPNHSTECDMGYDTEKSIELGYNDIHLELLGNWKDSLFQEMYGVPESLMGLLSQTIRLANEQELLHRDPNLDPDIVMTLNRRTKILEQHILSWTPSTNGLSAESKLVASVLETQKAGAAYHVSMAVHQGLVLFYYRRVHNINALILQDTVRKVFEAVQQTERTAANDGNHEASLFWPVFIASCEALDTGLQEKLIGWLLSTRSNQTPSFAAAAEVARRVWRLRRVNQDYTLNWFHAMSEDRCPIIAI</sequence>
<dbReference type="GO" id="GO:0000981">
    <property type="term" value="F:DNA-binding transcription factor activity, RNA polymerase II-specific"/>
    <property type="evidence" value="ECO:0007669"/>
    <property type="project" value="InterPro"/>
</dbReference>
<dbReference type="PROSITE" id="PS50048">
    <property type="entry name" value="ZN2_CY6_FUNGAL_2"/>
    <property type="match status" value="1"/>
</dbReference>
<dbReference type="InterPro" id="IPR001138">
    <property type="entry name" value="Zn2Cys6_DnaBD"/>
</dbReference>
<dbReference type="SMART" id="SM00066">
    <property type="entry name" value="GAL4"/>
    <property type="match status" value="1"/>
</dbReference>
<dbReference type="EMBL" id="JAPZBO010000009">
    <property type="protein sequence ID" value="KAJ5302487.1"/>
    <property type="molecule type" value="Genomic_DNA"/>
</dbReference>
<keyword evidence="2" id="KW-0805">Transcription regulation</keyword>
<keyword evidence="4" id="KW-0804">Transcription</keyword>
<evidence type="ECO:0000256" key="3">
    <source>
        <dbReference type="ARBA" id="ARBA00023125"/>
    </source>
</evidence>
<dbReference type="GO" id="GO:0008270">
    <property type="term" value="F:zinc ion binding"/>
    <property type="evidence" value="ECO:0007669"/>
    <property type="project" value="InterPro"/>
</dbReference>
<evidence type="ECO:0000256" key="4">
    <source>
        <dbReference type="ARBA" id="ARBA00023163"/>
    </source>
</evidence>
<dbReference type="Pfam" id="PF11951">
    <property type="entry name" value="Fungal_trans_2"/>
    <property type="match status" value="1"/>
</dbReference>
<comment type="caution">
    <text evidence="7">The sequence shown here is derived from an EMBL/GenBank/DDBJ whole genome shotgun (WGS) entry which is preliminary data.</text>
</comment>
<dbReference type="Pfam" id="PF00172">
    <property type="entry name" value="Zn_clus"/>
    <property type="match status" value="1"/>
</dbReference>
<protein>
    <submittedName>
        <fullName evidence="7">Fungal-specific transcription factor domain-containing protein</fullName>
    </submittedName>
</protein>
<dbReference type="GO" id="GO:0005634">
    <property type="term" value="C:nucleus"/>
    <property type="evidence" value="ECO:0007669"/>
    <property type="project" value="UniProtKB-SubCell"/>
</dbReference>
<evidence type="ECO:0000256" key="5">
    <source>
        <dbReference type="ARBA" id="ARBA00023242"/>
    </source>
</evidence>
<comment type="subcellular location">
    <subcellularLocation>
        <location evidence="1">Nucleus</location>
    </subcellularLocation>
</comment>
<dbReference type="GO" id="GO:0045944">
    <property type="term" value="P:positive regulation of transcription by RNA polymerase II"/>
    <property type="evidence" value="ECO:0007669"/>
    <property type="project" value="TreeGrafter"/>
</dbReference>
<reference evidence="7" key="2">
    <citation type="journal article" date="2023" name="IMA Fungus">
        <title>Comparative genomic study of the Penicillium genus elucidates a diverse pangenome and 15 lateral gene transfer events.</title>
        <authorList>
            <person name="Petersen C."/>
            <person name="Sorensen T."/>
            <person name="Nielsen M.R."/>
            <person name="Sondergaard T.E."/>
            <person name="Sorensen J.L."/>
            <person name="Fitzpatrick D.A."/>
            <person name="Frisvad J.C."/>
            <person name="Nielsen K.L."/>
        </authorList>
    </citation>
    <scope>NUCLEOTIDE SEQUENCE</scope>
    <source>
        <strain evidence="7">IBT 21472</strain>
    </source>
</reference>
<dbReference type="InterPro" id="IPR021858">
    <property type="entry name" value="Fun_TF"/>
</dbReference>